<protein>
    <submittedName>
        <fullName evidence="2">Alpha/beta hydrolase</fullName>
    </submittedName>
</protein>
<evidence type="ECO:0000313" key="2">
    <source>
        <dbReference type="EMBL" id="HAR56527.1"/>
    </source>
</evidence>
<dbReference type="InterPro" id="IPR000073">
    <property type="entry name" value="AB_hydrolase_1"/>
</dbReference>
<proteinExistence type="predicted"/>
<name>A0A348WPR5_9GAMM</name>
<dbReference type="EMBL" id="DMUP01000162">
    <property type="protein sequence ID" value="HAR56527.1"/>
    <property type="molecule type" value="Genomic_DNA"/>
</dbReference>
<dbReference type="GO" id="GO:0016787">
    <property type="term" value="F:hydrolase activity"/>
    <property type="evidence" value="ECO:0007669"/>
    <property type="project" value="UniProtKB-KW"/>
</dbReference>
<organism evidence="2 3">
    <name type="scientific">Idiomarina baltica</name>
    <dbReference type="NCBI Taxonomy" id="190892"/>
    <lineage>
        <taxon>Bacteria</taxon>
        <taxon>Pseudomonadati</taxon>
        <taxon>Pseudomonadota</taxon>
        <taxon>Gammaproteobacteria</taxon>
        <taxon>Alteromonadales</taxon>
        <taxon>Idiomarinaceae</taxon>
        <taxon>Idiomarina</taxon>
    </lineage>
</organism>
<dbReference type="Pfam" id="PF00561">
    <property type="entry name" value="Abhydrolase_1"/>
    <property type="match status" value="1"/>
</dbReference>
<comment type="caution">
    <text evidence="2">The sequence shown here is derived from an EMBL/GenBank/DDBJ whole genome shotgun (WGS) entry which is preliminary data.</text>
</comment>
<dbReference type="Gene3D" id="3.40.50.1820">
    <property type="entry name" value="alpha/beta hydrolase"/>
    <property type="match status" value="1"/>
</dbReference>
<dbReference type="InterPro" id="IPR029058">
    <property type="entry name" value="AB_hydrolase_fold"/>
</dbReference>
<dbReference type="PANTHER" id="PTHR43798">
    <property type="entry name" value="MONOACYLGLYCEROL LIPASE"/>
    <property type="match status" value="1"/>
</dbReference>
<feature type="domain" description="AB hydrolase-1" evidence="1">
    <location>
        <begin position="36"/>
        <end position="278"/>
    </location>
</feature>
<gene>
    <name evidence="2" type="ORF">DCR58_07050</name>
</gene>
<sequence length="291" mass="32869">MLYQSLIERAQPLEYALDWGCLRGLGWGNVDKPRYILLHGWLDNCHSFLPLIEQLHESDDGIIALDWAGHGYSDHRPTGNYYHFTDYAYDIWQLIKIQEWSGVTIIGHSMGGFVGNMVTTLLPKHVSHLVLIEAFGLLTSDEENAHQQLLAGFQSRKKSQMAQWRPYTDKSQAVAARAKTADFSDALVEIIVERGIKLMADGHWYWRADPKVRSTSPYRLSSQAVEQILNQLRVPVVLVKGRDGYAQLDNALARWQDCVPQLRVLELGGGHHVHMQSPSDIAGIVREVSSS</sequence>
<dbReference type="AlphaFoldDB" id="A0A348WPR5"/>
<dbReference type="GO" id="GO:0016020">
    <property type="term" value="C:membrane"/>
    <property type="evidence" value="ECO:0007669"/>
    <property type="project" value="TreeGrafter"/>
</dbReference>
<dbReference type="STRING" id="314276.OS145_10280"/>
<keyword evidence="2" id="KW-0378">Hydrolase</keyword>
<evidence type="ECO:0000259" key="1">
    <source>
        <dbReference type="Pfam" id="PF00561"/>
    </source>
</evidence>
<dbReference type="PANTHER" id="PTHR43798:SF33">
    <property type="entry name" value="HYDROLASE, PUTATIVE (AFU_ORTHOLOGUE AFUA_2G14860)-RELATED"/>
    <property type="match status" value="1"/>
</dbReference>
<dbReference type="InterPro" id="IPR050266">
    <property type="entry name" value="AB_hydrolase_sf"/>
</dbReference>
<dbReference type="SUPFAM" id="SSF53474">
    <property type="entry name" value="alpha/beta-Hydrolases"/>
    <property type="match status" value="1"/>
</dbReference>
<accession>A0A348WPR5</accession>
<dbReference type="Proteomes" id="UP000262878">
    <property type="component" value="Unassembled WGS sequence"/>
</dbReference>
<reference evidence="2 3" key="1">
    <citation type="journal article" date="2018" name="Nat. Biotechnol.">
        <title>A standardized bacterial taxonomy based on genome phylogeny substantially revises the tree of life.</title>
        <authorList>
            <person name="Parks D.H."/>
            <person name="Chuvochina M."/>
            <person name="Waite D.W."/>
            <person name="Rinke C."/>
            <person name="Skarshewski A."/>
            <person name="Chaumeil P.A."/>
            <person name="Hugenholtz P."/>
        </authorList>
    </citation>
    <scope>NUCLEOTIDE SEQUENCE [LARGE SCALE GENOMIC DNA]</scope>
    <source>
        <strain evidence="2">UBA9360</strain>
    </source>
</reference>
<evidence type="ECO:0000313" key="3">
    <source>
        <dbReference type="Proteomes" id="UP000262878"/>
    </source>
</evidence>